<reference evidence="13" key="3">
    <citation type="submission" date="2019-06" db="EMBL/GenBank/DDBJ databases">
        <authorList>
            <person name="Poynton C."/>
            <person name="Hasenbein S."/>
            <person name="Benoit J.B."/>
            <person name="Sepulveda M.S."/>
            <person name="Poelchau M.F."/>
            <person name="Murali S.C."/>
            <person name="Chen S."/>
            <person name="Glastad K.M."/>
            <person name="Werren J.H."/>
            <person name="Vineis J.H."/>
            <person name="Bowen J.L."/>
            <person name="Friedrich M."/>
            <person name="Jones J."/>
            <person name="Robertson H.M."/>
            <person name="Feyereisen R."/>
            <person name="Mechler-Hickson A."/>
            <person name="Mathers N."/>
            <person name="Lee C.E."/>
            <person name="Colbourne J.K."/>
            <person name="Biales A."/>
            <person name="Johnston J.S."/>
            <person name="Wellborn G.A."/>
            <person name="Rosendale A.J."/>
            <person name="Cridge A.G."/>
            <person name="Munoz-Torres M.C."/>
            <person name="Bain P.A."/>
            <person name="Manny A.R."/>
            <person name="Major K.M."/>
            <person name="Lambert F.N."/>
            <person name="Vulpe C.D."/>
            <person name="Tuck P."/>
            <person name="Blalock B.J."/>
            <person name="Lin Y.-Y."/>
            <person name="Smith M.E."/>
            <person name="Ochoa-Acuna H."/>
            <person name="Chen M.-J.M."/>
            <person name="Childers C.P."/>
            <person name="Qu J."/>
            <person name="Dugan S."/>
            <person name="Lee S.L."/>
            <person name="Chao H."/>
            <person name="Dinh H."/>
            <person name="Han Y."/>
            <person name="Doddapaneni H."/>
            <person name="Worley K.C."/>
            <person name="Muzny D.M."/>
            <person name="Gibbs R.A."/>
            <person name="Richards S."/>
        </authorList>
    </citation>
    <scope>NUCLEOTIDE SEQUENCE</scope>
    <source>
        <strain evidence="13">HAZT.00-mixed</strain>
        <tissue evidence="13">Whole organism</tissue>
    </source>
</reference>
<dbReference type="EMBL" id="JQDR03001089">
    <property type="protein sequence ID" value="KAA0203683.1"/>
    <property type="molecule type" value="Genomic_DNA"/>
</dbReference>
<dbReference type="InterPro" id="IPR013087">
    <property type="entry name" value="Znf_C2H2_type"/>
</dbReference>
<feature type="domain" description="C2H2-type" evidence="12">
    <location>
        <begin position="399"/>
        <end position="426"/>
    </location>
</feature>
<dbReference type="InterPro" id="IPR036236">
    <property type="entry name" value="Znf_C2H2_sf"/>
</dbReference>
<dbReference type="SUPFAM" id="SSF57667">
    <property type="entry name" value="beta-beta-alpha zinc fingers"/>
    <property type="match status" value="1"/>
</dbReference>
<evidence type="ECO:0000256" key="2">
    <source>
        <dbReference type="ARBA" id="ARBA00022723"/>
    </source>
</evidence>
<dbReference type="RefSeq" id="XP_018025192.1">
    <property type="nucleotide sequence ID" value="XM_018169703.2"/>
</dbReference>
<organism evidence="13">
    <name type="scientific">Hyalella azteca</name>
    <name type="common">Amphipod</name>
    <dbReference type="NCBI Taxonomy" id="294128"/>
    <lineage>
        <taxon>Eukaryota</taxon>
        <taxon>Metazoa</taxon>
        <taxon>Ecdysozoa</taxon>
        <taxon>Arthropoda</taxon>
        <taxon>Crustacea</taxon>
        <taxon>Multicrustacea</taxon>
        <taxon>Malacostraca</taxon>
        <taxon>Eumalacostraca</taxon>
        <taxon>Peracarida</taxon>
        <taxon>Amphipoda</taxon>
        <taxon>Senticaudata</taxon>
        <taxon>Talitrida</taxon>
        <taxon>Talitroidea</taxon>
        <taxon>Hyalellidae</taxon>
        <taxon>Hyalella</taxon>
    </lineage>
</organism>
<comment type="subcellular location">
    <subcellularLocation>
        <location evidence="1">Nucleus</location>
    </subcellularLocation>
</comment>
<evidence type="ECO:0000256" key="5">
    <source>
        <dbReference type="ARBA" id="ARBA00022833"/>
    </source>
</evidence>
<keyword evidence="3" id="KW-0677">Repeat</keyword>
<reference evidence="13" key="1">
    <citation type="submission" date="2014-08" db="EMBL/GenBank/DDBJ databases">
        <authorList>
            <person name="Murali S."/>
            <person name="Richards S."/>
            <person name="Bandaranaike D."/>
            <person name="Bellair M."/>
            <person name="Blankenburg K."/>
            <person name="Chao H."/>
            <person name="Dinh H."/>
            <person name="Doddapaneni H."/>
            <person name="Dugan-Rocha S."/>
            <person name="Elkadiri S."/>
            <person name="Gnanaolivu R."/>
            <person name="Hughes D."/>
            <person name="Lee S."/>
            <person name="Li M."/>
            <person name="Ming W."/>
            <person name="Munidasa M."/>
            <person name="Muniz J."/>
            <person name="Nguyen L."/>
            <person name="Osuji N."/>
            <person name="Pu L.-L."/>
            <person name="Puazo M."/>
            <person name="Skinner E."/>
            <person name="Qu C."/>
            <person name="Quiroz J."/>
            <person name="Raj R."/>
            <person name="Weissenberger G."/>
            <person name="Xin Y."/>
            <person name="Zou X."/>
            <person name="Han Y."/>
            <person name="Worley K."/>
            <person name="Muzny D."/>
            <person name="Gibbs R."/>
        </authorList>
    </citation>
    <scope>NUCLEOTIDE SEQUENCE</scope>
    <source>
        <strain evidence="13">HAZT.00-mixed</strain>
        <tissue evidence="13">Whole organism</tissue>
    </source>
</reference>
<evidence type="ECO:0000313" key="16">
    <source>
        <dbReference type="RefSeq" id="XP_018025190.1"/>
    </source>
</evidence>
<reference evidence="15 16" key="4">
    <citation type="submission" date="2025-04" db="UniProtKB">
        <authorList>
            <consortium name="RefSeq"/>
        </authorList>
    </citation>
    <scope>IDENTIFICATION</scope>
    <source>
        <tissue evidence="15 16">Whole organism</tissue>
    </source>
</reference>
<proteinExistence type="predicted"/>
<evidence type="ECO:0000313" key="14">
    <source>
        <dbReference type="Proteomes" id="UP000694843"/>
    </source>
</evidence>
<dbReference type="GO" id="GO:0009880">
    <property type="term" value="P:embryonic pattern specification"/>
    <property type="evidence" value="ECO:0007669"/>
    <property type="project" value="TreeGrafter"/>
</dbReference>
<dbReference type="PROSITE" id="PS00028">
    <property type="entry name" value="ZINC_FINGER_C2H2_1"/>
    <property type="match status" value="2"/>
</dbReference>
<dbReference type="GO" id="GO:0005634">
    <property type="term" value="C:nucleus"/>
    <property type="evidence" value="ECO:0007669"/>
    <property type="project" value="UniProtKB-SubCell"/>
</dbReference>
<dbReference type="PROSITE" id="PS50157">
    <property type="entry name" value="ZINC_FINGER_C2H2_2"/>
    <property type="match status" value="2"/>
</dbReference>
<dbReference type="PANTHER" id="PTHR14196:SF10">
    <property type="entry name" value="C2H2-TYPE DOMAIN-CONTAINING PROTEIN"/>
    <property type="match status" value="1"/>
</dbReference>
<keyword evidence="2" id="KW-0479">Metal-binding</keyword>
<dbReference type="Gene3D" id="3.30.160.60">
    <property type="entry name" value="Classic Zinc Finger"/>
    <property type="match status" value="2"/>
</dbReference>
<evidence type="ECO:0000256" key="11">
    <source>
        <dbReference type="SAM" id="MobiDB-lite"/>
    </source>
</evidence>
<dbReference type="AlphaFoldDB" id="A0A6A0HD09"/>
<gene>
    <name evidence="15 16 17 18" type="primary">LOC108680799</name>
    <name evidence="13" type="ORF">HAZT_HAZT010550</name>
</gene>
<sequence length="455" mass="50829">MKIQPHPSSADALRTWSHEDLFDTRHSHQSSETKTTMDSYDPFMMREYQNHNSTLAELKPLEPMDYLNVSPDTSLGHHDSINNSECSPSGQIYRGALLSNTFLGYSGTPEPVSTTTSPLSSSAVSVKQEEHDTFVGADDIDDLASMIGCANTDTSHPTQPIAFSDQIEPSLPEPSLTIDDWLMLDMNKSDMTDNVTNSGLSPNSDLSSLDSQNQPSTTSSLHTTLDYSTHHHHHIHQHMHQQPIHTPLQALLAAGTVNNSNTNSYLQGITMSEDSYQKAQPILYNKLTQPQKDSLNSLSPSLLKTDPMFSRYGSYPCKDSTPHSTDVTSYTVTTTDDILVTKFDPRYMEQTQLGSPDSDLSSTQLGYDYGDFKGKNRSRLNKSTKLAIRTEGTKDKPVHHCTVCNRGFLNKSNIKVHLRTHTGEKPFRCETCNKAFRQKAHLLKHYQIHKRGARD</sequence>
<dbReference type="FunFam" id="3.30.160.60:FF:001499">
    <property type="entry name" value="Zinc finger protein"/>
    <property type="match status" value="1"/>
</dbReference>
<reference evidence="13" key="2">
    <citation type="journal article" date="2018" name="Environ. Sci. Technol.">
        <title>The Toxicogenome of Hyalella azteca: A Model for Sediment Ecotoxicology and Evolutionary Toxicology.</title>
        <authorList>
            <person name="Poynton H.C."/>
            <person name="Hasenbein S."/>
            <person name="Benoit J.B."/>
            <person name="Sepulveda M.S."/>
            <person name="Poelchau M.F."/>
            <person name="Hughes D.S.T."/>
            <person name="Murali S.C."/>
            <person name="Chen S."/>
            <person name="Glastad K.M."/>
            <person name="Goodisman M.A.D."/>
            <person name="Werren J.H."/>
            <person name="Vineis J.H."/>
            <person name="Bowen J.L."/>
            <person name="Friedrich M."/>
            <person name="Jones J."/>
            <person name="Robertson H.M."/>
            <person name="Feyereisen R."/>
            <person name="Mechler-Hickson A."/>
            <person name="Mathers N."/>
            <person name="Lee C.E."/>
            <person name="Colbourne J.K."/>
            <person name="Biales A."/>
            <person name="Johnston J.S."/>
            <person name="Wellborn G.A."/>
            <person name="Rosendale A.J."/>
            <person name="Cridge A.G."/>
            <person name="Munoz-Torres M.C."/>
            <person name="Bain P.A."/>
            <person name="Manny A.R."/>
            <person name="Major K.M."/>
            <person name="Lambert F.N."/>
            <person name="Vulpe C.D."/>
            <person name="Tuck P."/>
            <person name="Blalock B.J."/>
            <person name="Lin Y.Y."/>
            <person name="Smith M.E."/>
            <person name="Ochoa-Acuna H."/>
            <person name="Chen M.M."/>
            <person name="Childers C.P."/>
            <person name="Qu J."/>
            <person name="Dugan S."/>
            <person name="Lee S.L."/>
            <person name="Chao H."/>
            <person name="Dinh H."/>
            <person name="Han Y."/>
            <person name="Doddapaneni H."/>
            <person name="Worley K.C."/>
            <person name="Muzny D.M."/>
            <person name="Gibbs R.A."/>
            <person name="Richards S."/>
        </authorList>
    </citation>
    <scope>NUCLEOTIDE SEQUENCE</scope>
    <source>
        <strain evidence="13">HAZT.00-mixed</strain>
        <tissue evidence="13">Whole organism</tissue>
    </source>
</reference>
<dbReference type="InterPro" id="IPR050717">
    <property type="entry name" value="C2H2-ZF_Transcription_Reg"/>
</dbReference>
<dbReference type="GO" id="GO:0000977">
    <property type="term" value="F:RNA polymerase II transcription regulatory region sequence-specific DNA binding"/>
    <property type="evidence" value="ECO:0007669"/>
    <property type="project" value="TreeGrafter"/>
</dbReference>
<evidence type="ECO:0000256" key="6">
    <source>
        <dbReference type="ARBA" id="ARBA00023015"/>
    </source>
</evidence>
<evidence type="ECO:0000256" key="8">
    <source>
        <dbReference type="ARBA" id="ARBA00023163"/>
    </source>
</evidence>
<evidence type="ECO:0000256" key="4">
    <source>
        <dbReference type="ARBA" id="ARBA00022771"/>
    </source>
</evidence>
<keyword evidence="4 10" id="KW-0863">Zinc-finger</keyword>
<evidence type="ECO:0000256" key="7">
    <source>
        <dbReference type="ARBA" id="ARBA00023125"/>
    </source>
</evidence>
<dbReference type="GO" id="GO:0048619">
    <property type="term" value="P:embryonic hindgut morphogenesis"/>
    <property type="evidence" value="ECO:0007669"/>
    <property type="project" value="TreeGrafter"/>
</dbReference>
<keyword evidence="14" id="KW-1185">Reference proteome</keyword>
<dbReference type="RefSeq" id="XP_018025189.1">
    <property type="nucleotide sequence ID" value="XM_018169700.1"/>
</dbReference>
<evidence type="ECO:0000256" key="3">
    <source>
        <dbReference type="ARBA" id="ARBA00022737"/>
    </source>
</evidence>
<dbReference type="KEGG" id="hazt:108680799"/>
<feature type="domain" description="C2H2-type" evidence="12">
    <location>
        <begin position="427"/>
        <end position="449"/>
    </location>
</feature>
<feature type="region of interest" description="Disordered" evidence="11">
    <location>
        <begin position="193"/>
        <end position="222"/>
    </location>
</feature>
<dbReference type="Proteomes" id="UP000711488">
    <property type="component" value="Unassembled WGS sequence"/>
</dbReference>
<dbReference type="GO" id="GO:0000981">
    <property type="term" value="F:DNA-binding transcription factor activity, RNA polymerase II-specific"/>
    <property type="evidence" value="ECO:0007669"/>
    <property type="project" value="TreeGrafter"/>
</dbReference>
<dbReference type="OrthoDB" id="6077919at2759"/>
<dbReference type="OMA" id="NANVNDY"/>
<dbReference type="FunFam" id="3.30.160.60:FF:001385">
    <property type="entry name" value="zinc finger protein 774"/>
    <property type="match status" value="1"/>
</dbReference>
<keyword evidence="7" id="KW-0238">DNA-binding</keyword>
<evidence type="ECO:0000256" key="9">
    <source>
        <dbReference type="ARBA" id="ARBA00023242"/>
    </source>
</evidence>
<keyword evidence="9" id="KW-0539">Nucleus</keyword>
<evidence type="ECO:0000313" key="13">
    <source>
        <dbReference type="EMBL" id="KAA0203683.1"/>
    </source>
</evidence>
<dbReference type="Proteomes" id="UP000694843">
    <property type="component" value="Unplaced"/>
</dbReference>
<dbReference type="PANTHER" id="PTHR14196">
    <property type="entry name" value="ODD-SKIPPED - RELATED"/>
    <property type="match status" value="1"/>
</dbReference>
<dbReference type="GO" id="GO:0008270">
    <property type="term" value="F:zinc ion binding"/>
    <property type="evidence" value="ECO:0007669"/>
    <property type="project" value="UniProtKB-KW"/>
</dbReference>
<accession>A0A6A0HD09</accession>
<evidence type="ECO:0000256" key="10">
    <source>
        <dbReference type="PROSITE-ProRule" id="PRU00042"/>
    </source>
</evidence>
<protein>
    <submittedName>
        <fullName evidence="15 16">Ichor</fullName>
    </submittedName>
</protein>
<feature type="compositionally biased region" description="Low complexity" evidence="11">
    <location>
        <begin position="201"/>
        <end position="222"/>
    </location>
</feature>
<evidence type="ECO:0000259" key="12">
    <source>
        <dbReference type="PROSITE" id="PS50157"/>
    </source>
</evidence>
<dbReference type="RefSeq" id="XP_018025190.1">
    <property type="nucleotide sequence ID" value="XM_018169701.1"/>
</dbReference>
<keyword evidence="8" id="KW-0804">Transcription</keyword>
<evidence type="ECO:0000256" key="1">
    <source>
        <dbReference type="ARBA" id="ARBA00004123"/>
    </source>
</evidence>
<keyword evidence="5" id="KW-0862">Zinc</keyword>
<keyword evidence="6" id="KW-0805">Transcription regulation</keyword>
<evidence type="ECO:0000313" key="17">
    <source>
        <dbReference type="RefSeq" id="XP_018025191.1"/>
    </source>
</evidence>
<dbReference type="GeneID" id="108680799"/>
<evidence type="ECO:0000313" key="18">
    <source>
        <dbReference type="RefSeq" id="XP_018025192.1"/>
    </source>
</evidence>
<evidence type="ECO:0000313" key="15">
    <source>
        <dbReference type="RefSeq" id="XP_018025189.1"/>
    </source>
</evidence>
<name>A0A6A0HD09_HYAAZ</name>
<dbReference type="SMART" id="SM00355">
    <property type="entry name" value="ZnF_C2H2"/>
    <property type="match status" value="2"/>
</dbReference>
<dbReference type="RefSeq" id="XP_018025191.1">
    <property type="nucleotide sequence ID" value="XM_018169702.1"/>
</dbReference>